<sequence length="200" mass="22804">IKNWDVITGEFIRDLNGHEGSILCLLVHKRILYSGSTDRTVRAWAMEFGQCTRVYYQNKAPVSCLQYFKGILYTGCNDNCARLYDANSAALMQTFIGHTGLITALQVVPGKLFTSSYDGRILVWNCEELQNKIDTKKSRNNQMTTNQLALSGNKVFNEQLRSMVMNSAKTSSMLLSMGDNRQKILNQQRSRYYSNHNHNN</sequence>
<dbReference type="SMART" id="SM00320">
    <property type="entry name" value="WD40"/>
    <property type="match status" value="3"/>
</dbReference>
<feature type="repeat" description="WD" evidence="1">
    <location>
        <begin position="15"/>
        <end position="54"/>
    </location>
</feature>
<feature type="non-terminal residue" evidence="2">
    <location>
        <position position="200"/>
    </location>
</feature>
<dbReference type="InterPro" id="IPR036322">
    <property type="entry name" value="WD40_repeat_dom_sf"/>
</dbReference>
<dbReference type="SUPFAM" id="SSF50978">
    <property type="entry name" value="WD40 repeat-like"/>
    <property type="match status" value="1"/>
</dbReference>
<dbReference type="EMBL" id="MUJZ01066467">
    <property type="protein sequence ID" value="OTF70262.1"/>
    <property type="molecule type" value="Genomic_DNA"/>
</dbReference>
<organism evidence="2 3">
    <name type="scientific">Euroglyphus maynei</name>
    <name type="common">Mayne's house dust mite</name>
    <dbReference type="NCBI Taxonomy" id="6958"/>
    <lineage>
        <taxon>Eukaryota</taxon>
        <taxon>Metazoa</taxon>
        <taxon>Ecdysozoa</taxon>
        <taxon>Arthropoda</taxon>
        <taxon>Chelicerata</taxon>
        <taxon>Arachnida</taxon>
        <taxon>Acari</taxon>
        <taxon>Acariformes</taxon>
        <taxon>Sarcoptiformes</taxon>
        <taxon>Astigmata</taxon>
        <taxon>Psoroptidia</taxon>
        <taxon>Analgoidea</taxon>
        <taxon>Pyroglyphidae</taxon>
        <taxon>Pyroglyphinae</taxon>
        <taxon>Euroglyphus</taxon>
    </lineage>
</organism>
<evidence type="ECO:0000313" key="3">
    <source>
        <dbReference type="Proteomes" id="UP000194236"/>
    </source>
</evidence>
<dbReference type="PANTHER" id="PTHR44489:SF11">
    <property type="entry name" value="WD REPEAT DOMAIN 86"/>
    <property type="match status" value="1"/>
</dbReference>
<dbReference type="PANTHER" id="PTHR44489">
    <property type="match status" value="1"/>
</dbReference>
<comment type="caution">
    <text evidence="2">The sequence shown here is derived from an EMBL/GenBank/DDBJ whole genome shotgun (WGS) entry which is preliminary data.</text>
</comment>
<gene>
    <name evidence="2" type="ORF">BLA29_008195</name>
</gene>
<accession>A0A1Y3AP84</accession>
<dbReference type="Proteomes" id="UP000194236">
    <property type="component" value="Unassembled WGS sequence"/>
</dbReference>
<feature type="non-terminal residue" evidence="2">
    <location>
        <position position="1"/>
    </location>
</feature>
<dbReference type="Pfam" id="PF00400">
    <property type="entry name" value="WD40"/>
    <property type="match status" value="3"/>
</dbReference>
<dbReference type="OrthoDB" id="674604at2759"/>
<keyword evidence="1" id="KW-0853">WD repeat</keyword>
<name>A0A1Y3AP84_EURMA</name>
<dbReference type="InterPro" id="IPR001680">
    <property type="entry name" value="WD40_rpt"/>
</dbReference>
<evidence type="ECO:0000256" key="1">
    <source>
        <dbReference type="PROSITE-ProRule" id="PRU00221"/>
    </source>
</evidence>
<proteinExistence type="predicted"/>
<keyword evidence="3" id="KW-1185">Reference proteome</keyword>
<evidence type="ECO:0000313" key="2">
    <source>
        <dbReference type="EMBL" id="OTF70262.1"/>
    </source>
</evidence>
<dbReference type="AlphaFoldDB" id="A0A1Y3AP84"/>
<dbReference type="PROSITE" id="PS50082">
    <property type="entry name" value="WD_REPEATS_2"/>
    <property type="match status" value="2"/>
</dbReference>
<reference evidence="2 3" key="1">
    <citation type="submission" date="2017-03" db="EMBL/GenBank/DDBJ databases">
        <title>Genome Survey of Euroglyphus maynei.</title>
        <authorList>
            <person name="Arlian L.G."/>
            <person name="Morgan M.S."/>
            <person name="Rider S.D."/>
        </authorList>
    </citation>
    <scope>NUCLEOTIDE SEQUENCE [LARGE SCALE GENOMIC DNA]</scope>
    <source>
        <strain evidence="2">Arlian Lab</strain>
        <tissue evidence="2">Whole body</tissue>
    </source>
</reference>
<dbReference type="InterPro" id="IPR015943">
    <property type="entry name" value="WD40/YVTN_repeat-like_dom_sf"/>
</dbReference>
<dbReference type="InterPro" id="IPR044715">
    <property type="entry name" value="WDR86-like"/>
</dbReference>
<protein>
    <submittedName>
        <fullName evidence="2">Uncharacterized protein</fullName>
    </submittedName>
</protein>
<feature type="repeat" description="WD" evidence="1">
    <location>
        <begin position="95"/>
        <end position="125"/>
    </location>
</feature>
<dbReference type="Gene3D" id="2.130.10.10">
    <property type="entry name" value="YVTN repeat-like/Quinoprotein amine dehydrogenase"/>
    <property type="match status" value="1"/>
</dbReference>